<dbReference type="GO" id="GO:0004623">
    <property type="term" value="F:phospholipase A2 activity"/>
    <property type="evidence" value="ECO:0007669"/>
    <property type="project" value="TreeGrafter"/>
</dbReference>
<sequence length="646" mass="67863">MAPTTTHLVACLVSATSLSLTAASSIPIRVRALPNAVSGGYAPAVVDCPSSRPTIRSAATLSQNETDWLAKRRPATVQPMADFIGRVGIDGFDGSAYINNLKDNMSALPNIGIAMSGGGYRALMNGAGFIAAADDRTPGTTDAGGIGGLLQATTYVAGLSGAGWLVGSLYSNNFSTVVDLMEGSSGSAVWDFENSIFEGPKEGIAVISTVSYWAEVRDAVTSKADAGFQTSVTDYWGRALSYQLINATEGGLAYTWSSFAEDEQLISGSIPMPMIVADGRDPGVTIVSLNATNYEINPWEMGTFDPTVFGFAPTKYLASNFSGGEVPSSGSCVQGFDNAGYMMGTGSSLFNTFLTTNISDYAGVPQFIGDAFTALLSPVGEENNDIAQWVPNPFQGWNNDTNPTANQLELGLVDGGEDLQNIPISPLLQPIRAVDVIFAIDSSADTQFNWPNATALRATYERSLNPIANGTLFPPVPDANTFINLGLNNRPTFFGCDAANFTLSEGQSVPPLIVYIPNAPYTTNSNVSTFDPSYTRQEKFDIITNGLNAASQSNSTIDAEWSACVACAVLKRSLDRTGTAIPSTCDNCFGRYCWNGTLATNEPAPYEPGFATGNATAGSENAGPRAGPATSWVLAAGVVAGAWLLM</sequence>
<keyword evidence="13" id="KW-1185">Reference proteome</keyword>
<dbReference type="InterPro" id="IPR016035">
    <property type="entry name" value="Acyl_Trfase/lysoPLipase"/>
</dbReference>
<dbReference type="GO" id="GO:0005829">
    <property type="term" value="C:cytosol"/>
    <property type="evidence" value="ECO:0007669"/>
    <property type="project" value="TreeGrafter"/>
</dbReference>
<feature type="domain" description="PLA2c" evidence="11">
    <location>
        <begin position="47"/>
        <end position="599"/>
    </location>
</feature>
<dbReference type="FunCoup" id="A0A2P5I095">
    <property type="interactions" value="75"/>
</dbReference>
<dbReference type="GO" id="GO:0005783">
    <property type="term" value="C:endoplasmic reticulum"/>
    <property type="evidence" value="ECO:0007669"/>
    <property type="project" value="TreeGrafter"/>
</dbReference>
<keyword evidence="3 10" id="KW-0732">Signal</keyword>
<dbReference type="Pfam" id="PF01735">
    <property type="entry name" value="PLA2_B"/>
    <property type="match status" value="1"/>
</dbReference>
<evidence type="ECO:0000256" key="4">
    <source>
        <dbReference type="ARBA" id="ARBA00022801"/>
    </source>
</evidence>
<protein>
    <recommendedName>
        <fullName evidence="2 10">Lysophospholipase</fullName>
        <ecNumber evidence="2 10">3.1.1.5</ecNumber>
    </recommendedName>
</protein>
<feature type="chain" id="PRO_5015021071" description="Lysophospholipase" evidence="10">
    <location>
        <begin position="24"/>
        <end position="646"/>
    </location>
</feature>
<evidence type="ECO:0000256" key="1">
    <source>
        <dbReference type="ARBA" id="ARBA00008780"/>
    </source>
</evidence>
<evidence type="ECO:0000256" key="2">
    <source>
        <dbReference type="ARBA" id="ARBA00013274"/>
    </source>
</evidence>
<gene>
    <name evidence="12" type="ORF">DHEL01_v205683</name>
</gene>
<dbReference type="PANTHER" id="PTHR10728">
    <property type="entry name" value="CYTOSOLIC PHOSPHOLIPASE A2"/>
    <property type="match status" value="1"/>
</dbReference>
<evidence type="ECO:0000259" key="11">
    <source>
        <dbReference type="PROSITE" id="PS51210"/>
    </source>
</evidence>
<dbReference type="FunFam" id="3.40.1090.10:FF:000010">
    <property type="entry name" value="Lysophospholipase"/>
    <property type="match status" value="1"/>
</dbReference>
<dbReference type="Gene3D" id="3.40.1090.10">
    <property type="entry name" value="Cytosolic phospholipase A2 catalytic domain"/>
    <property type="match status" value="1"/>
</dbReference>
<dbReference type="EC" id="3.1.1.5" evidence="2 10"/>
<feature type="signal peptide" evidence="10">
    <location>
        <begin position="1"/>
        <end position="23"/>
    </location>
</feature>
<dbReference type="OrthoDB" id="4084751at2759"/>
<keyword evidence="6 9" id="KW-0443">Lipid metabolism</keyword>
<keyword evidence="5 9" id="KW-0442">Lipid degradation</keyword>
<proteinExistence type="inferred from homology"/>
<comment type="catalytic activity">
    <reaction evidence="8 10">
        <text>a 1-acyl-sn-glycero-3-phosphocholine + H2O = sn-glycerol 3-phosphocholine + a fatty acid + H(+)</text>
        <dbReference type="Rhea" id="RHEA:15177"/>
        <dbReference type="ChEBI" id="CHEBI:15377"/>
        <dbReference type="ChEBI" id="CHEBI:15378"/>
        <dbReference type="ChEBI" id="CHEBI:16870"/>
        <dbReference type="ChEBI" id="CHEBI:28868"/>
        <dbReference type="ChEBI" id="CHEBI:58168"/>
        <dbReference type="EC" id="3.1.1.5"/>
    </reaction>
</comment>
<accession>A0A2P5I095</accession>
<dbReference type="Proteomes" id="UP000094444">
    <property type="component" value="Unassembled WGS sequence"/>
</dbReference>
<dbReference type="SUPFAM" id="SSF52151">
    <property type="entry name" value="FabD/lysophospholipase-like"/>
    <property type="match status" value="1"/>
</dbReference>
<dbReference type="InterPro" id="IPR002642">
    <property type="entry name" value="LysoPLipase_cat_dom"/>
</dbReference>
<dbReference type="InParanoid" id="A0A2P5I095"/>
<comment type="similarity">
    <text evidence="1 10">Belongs to the lysophospholipase family.</text>
</comment>
<evidence type="ECO:0000256" key="8">
    <source>
        <dbReference type="ARBA" id="ARBA00049531"/>
    </source>
</evidence>
<evidence type="ECO:0000313" key="13">
    <source>
        <dbReference type="Proteomes" id="UP000094444"/>
    </source>
</evidence>
<evidence type="ECO:0000256" key="5">
    <source>
        <dbReference type="ARBA" id="ARBA00022963"/>
    </source>
</evidence>
<dbReference type="GO" id="GO:0004622">
    <property type="term" value="F:phosphatidylcholine lysophospholipase activity"/>
    <property type="evidence" value="ECO:0007669"/>
    <property type="project" value="UniProtKB-EC"/>
</dbReference>
<evidence type="ECO:0000256" key="6">
    <source>
        <dbReference type="ARBA" id="ARBA00023098"/>
    </source>
</evidence>
<reference evidence="12" key="1">
    <citation type="submission" date="2017-09" db="EMBL/GenBank/DDBJ databases">
        <title>Polyketide synthases of a Diaporthe helianthi virulent isolate.</title>
        <authorList>
            <person name="Baroncelli R."/>
        </authorList>
    </citation>
    <scope>NUCLEOTIDE SEQUENCE [LARGE SCALE GENOMIC DNA]</scope>
    <source>
        <strain evidence="12">7/96</strain>
    </source>
</reference>
<dbReference type="GO" id="GO:0046475">
    <property type="term" value="P:glycerophospholipid catabolic process"/>
    <property type="evidence" value="ECO:0007669"/>
    <property type="project" value="TreeGrafter"/>
</dbReference>
<evidence type="ECO:0000256" key="3">
    <source>
        <dbReference type="ARBA" id="ARBA00022729"/>
    </source>
</evidence>
<name>A0A2P5I095_DIAHE</name>
<evidence type="ECO:0000256" key="10">
    <source>
        <dbReference type="RuleBase" id="RU362103"/>
    </source>
</evidence>
<dbReference type="EMBL" id="MAVT02000427">
    <property type="protein sequence ID" value="POS75916.1"/>
    <property type="molecule type" value="Genomic_DNA"/>
</dbReference>
<evidence type="ECO:0000313" key="12">
    <source>
        <dbReference type="EMBL" id="POS75916.1"/>
    </source>
</evidence>
<dbReference type="PROSITE" id="PS51210">
    <property type="entry name" value="PLA2C"/>
    <property type="match status" value="1"/>
</dbReference>
<comment type="caution">
    <text evidence="12">The sequence shown here is derived from an EMBL/GenBank/DDBJ whole genome shotgun (WGS) entry which is preliminary data.</text>
</comment>
<organism evidence="12 13">
    <name type="scientific">Diaporthe helianthi</name>
    <dbReference type="NCBI Taxonomy" id="158607"/>
    <lineage>
        <taxon>Eukaryota</taxon>
        <taxon>Fungi</taxon>
        <taxon>Dikarya</taxon>
        <taxon>Ascomycota</taxon>
        <taxon>Pezizomycotina</taxon>
        <taxon>Sordariomycetes</taxon>
        <taxon>Sordariomycetidae</taxon>
        <taxon>Diaporthales</taxon>
        <taxon>Diaporthaceae</taxon>
        <taxon>Diaporthe</taxon>
    </lineage>
</organism>
<keyword evidence="4 9" id="KW-0378">Hydrolase</keyword>
<evidence type="ECO:0000256" key="7">
    <source>
        <dbReference type="ARBA" id="ARBA00023180"/>
    </source>
</evidence>
<dbReference type="STRING" id="158607.A0A2P5I095"/>
<dbReference type="AlphaFoldDB" id="A0A2P5I095"/>
<dbReference type="PANTHER" id="PTHR10728:SF33">
    <property type="entry name" value="LYSOPHOSPHOLIPASE 1-RELATED"/>
    <property type="match status" value="1"/>
</dbReference>
<keyword evidence="7" id="KW-0325">Glycoprotein</keyword>
<evidence type="ECO:0000256" key="9">
    <source>
        <dbReference type="PROSITE-ProRule" id="PRU00555"/>
    </source>
</evidence>
<dbReference type="SMART" id="SM00022">
    <property type="entry name" value="PLAc"/>
    <property type="match status" value="1"/>
</dbReference>